<dbReference type="Proteomes" id="UP001154259">
    <property type="component" value="Unassembled WGS sequence"/>
</dbReference>
<dbReference type="AlphaFoldDB" id="A0A9W4XDT0"/>
<keyword evidence="1" id="KW-0472">Membrane</keyword>
<dbReference type="EMBL" id="CAMXCM010000006">
    <property type="protein sequence ID" value="CAI3952169.1"/>
    <property type="molecule type" value="Genomic_DNA"/>
</dbReference>
<feature type="transmembrane region" description="Helical" evidence="1">
    <location>
        <begin position="6"/>
        <end position="25"/>
    </location>
</feature>
<evidence type="ECO:0000256" key="1">
    <source>
        <dbReference type="SAM" id="Phobius"/>
    </source>
</evidence>
<keyword evidence="5" id="KW-1185">Reference proteome</keyword>
<sequence>MLSICFIVIGSVVMIASFVLDSLLVEYARGKNVTSCHNHYSIQLSNFLSNESLIFYLPA</sequence>
<keyword evidence="1" id="KW-0812">Transmembrane</keyword>
<evidence type="ECO:0000313" key="5">
    <source>
        <dbReference type="Proteomes" id="UP001154259"/>
    </source>
</evidence>
<accession>A0A9W4XDT0</accession>
<proteinExistence type="predicted"/>
<evidence type="ECO:0000313" key="3">
    <source>
        <dbReference type="EMBL" id="CAI3952169.1"/>
    </source>
</evidence>
<organism evidence="3 4">
    <name type="scientific">Commensalibacter communis</name>
    <dbReference type="NCBI Taxonomy" id="2972786"/>
    <lineage>
        <taxon>Bacteria</taxon>
        <taxon>Pseudomonadati</taxon>
        <taxon>Pseudomonadota</taxon>
        <taxon>Alphaproteobacteria</taxon>
        <taxon>Acetobacterales</taxon>
        <taxon>Acetobacteraceae</taxon>
    </lineage>
</organism>
<comment type="caution">
    <text evidence="3">The sequence shown here is derived from an EMBL/GenBank/DDBJ whole genome shotgun (WGS) entry which is preliminary data.</text>
</comment>
<gene>
    <name evidence="2" type="ORF">R53529_LOCUS1691</name>
    <name evidence="3" type="ORF">R53530_LOCUS1895</name>
</gene>
<name>A0A9W4XDT0_9PROT</name>
<evidence type="ECO:0000313" key="4">
    <source>
        <dbReference type="Proteomes" id="UP001154255"/>
    </source>
</evidence>
<dbReference type="Proteomes" id="UP001154255">
    <property type="component" value="Unassembled WGS sequence"/>
</dbReference>
<protein>
    <submittedName>
        <fullName evidence="3">Uncharacterized protein</fullName>
    </submittedName>
</protein>
<reference evidence="3" key="1">
    <citation type="submission" date="2022-10" db="EMBL/GenBank/DDBJ databases">
        <authorList>
            <person name="Botero Cardona J."/>
        </authorList>
    </citation>
    <scope>NUCLEOTIDE SEQUENCE</scope>
    <source>
        <strain evidence="3">LMG 31819</strain>
        <strain evidence="2">R-53529</strain>
    </source>
</reference>
<dbReference type="EMBL" id="CAMXCS010000004">
    <property type="protein sequence ID" value="CAI3950823.1"/>
    <property type="molecule type" value="Genomic_DNA"/>
</dbReference>
<keyword evidence="1" id="KW-1133">Transmembrane helix</keyword>
<evidence type="ECO:0000313" key="2">
    <source>
        <dbReference type="EMBL" id="CAI3950823.1"/>
    </source>
</evidence>